<dbReference type="Pfam" id="PF02878">
    <property type="entry name" value="PGM_PMM_I"/>
    <property type="match status" value="1"/>
</dbReference>
<comment type="similarity">
    <text evidence="2">Belongs to the phosphohexose mutase family.</text>
</comment>
<evidence type="ECO:0000256" key="5">
    <source>
        <dbReference type="ARBA" id="ARBA00022842"/>
    </source>
</evidence>
<organism evidence="8 9">
    <name type="scientific">Kryptobacter tengchongensis</name>
    <dbReference type="NCBI Taxonomy" id="1643429"/>
    <lineage>
        <taxon>Bacteria</taxon>
        <taxon>Pseudomonadati</taxon>
        <taxon>Candidatus Kryptoniota</taxon>
        <taxon>Candidatus Kryptobacter</taxon>
    </lineage>
</organism>
<gene>
    <name evidence="8" type="ORF">JGI24_01687</name>
</gene>
<name>A0A656DAD0_KRYT1</name>
<dbReference type="GO" id="GO:0016868">
    <property type="term" value="F:intramolecular phosphotransferase activity"/>
    <property type="evidence" value="ECO:0007669"/>
    <property type="project" value="InterPro"/>
</dbReference>
<evidence type="ECO:0000256" key="6">
    <source>
        <dbReference type="ARBA" id="ARBA00023235"/>
    </source>
</evidence>
<evidence type="ECO:0000259" key="7">
    <source>
        <dbReference type="Pfam" id="PF02878"/>
    </source>
</evidence>
<feature type="domain" description="Alpha-D-phosphohexomutase alpha/beta/alpha" evidence="7">
    <location>
        <begin position="56"/>
        <end position="186"/>
    </location>
</feature>
<dbReference type="InterPro" id="IPR016055">
    <property type="entry name" value="A-D-PHexomutase_a/b/a-I/II/III"/>
</dbReference>
<evidence type="ECO:0000256" key="1">
    <source>
        <dbReference type="ARBA" id="ARBA00001946"/>
    </source>
</evidence>
<sequence length="239" mass="26678">MGEKAEINENVFISDHCVIGRESKLMSNIKLWPWKVVEDGSILSKSLVWEDKWLKELFTESRVSGISNIEMTPEFGAKLGAAFGAFLGQGKTVLVSRDVDNVSRMMNRALICGLISAGLDVDDLRIASIPMVRHELRSGRYAGGLHVRKSPVDKHQTDIIFFDSNGVDLPVSKAKAIERLFFGEDFPRVPYDKVGTINFPVRVAEGYVEKFLESLNIEIIRKQGFKIVVDYSNGVAVTI</sequence>
<dbReference type="InterPro" id="IPR005844">
    <property type="entry name" value="A-D-PHexomutase_a/b/a-I"/>
</dbReference>
<evidence type="ECO:0000313" key="9">
    <source>
        <dbReference type="Proteomes" id="UP000243065"/>
    </source>
</evidence>
<dbReference type="AlphaFoldDB" id="A0A656DAD0"/>
<evidence type="ECO:0000256" key="2">
    <source>
        <dbReference type="ARBA" id="ARBA00010231"/>
    </source>
</evidence>
<dbReference type="Proteomes" id="UP000243065">
    <property type="component" value="Unassembled WGS sequence"/>
</dbReference>
<evidence type="ECO:0000256" key="4">
    <source>
        <dbReference type="ARBA" id="ARBA00022723"/>
    </source>
</evidence>
<keyword evidence="4" id="KW-0479">Metal-binding</keyword>
<evidence type="ECO:0000313" key="8">
    <source>
        <dbReference type="EMBL" id="CUT05444.1"/>
    </source>
</evidence>
<accession>A0A656DAD0</accession>
<dbReference type="InterPro" id="IPR011004">
    <property type="entry name" value="Trimer_LpxA-like_sf"/>
</dbReference>
<dbReference type="SUPFAM" id="SSF53738">
    <property type="entry name" value="Phosphoglucomutase, first 3 domains"/>
    <property type="match status" value="1"/>
</dbReference>
<dbReference type="PANTHER" id="PTHR43771">
    <property type="entry name" value="PHOSPHOMANNOMUTASE"/>
    <property type="match status" value="1"/>
</dbReference>
<dbReference type="GO" id="GO:0046872">
    <property type="term" value="F:metal ion binding"/>
    <property type="evidence" value="ECO:0007669"/>
    <property type="project" value="UniProtKB-KW"/>
</dbReference>
<keyword evidence="5" id="KW-0460">Magnesium</keyword>
<dbReference type="GO" id="GO:0005975">
    <property type="term" value="P:carbohydrate metabolic process"/>
    <property type="evidence" value="ECO:0007669"/>
    <property type="project" value="InterPro"/>
</dbReference>
<dbReference type="EMBL" id="CZVU01000120">
    <property type="protein sequence ID" value="CUT05444.1"/>
    <property type="molecule type" value="Genomic_DNA"/>
</dbReference>
<proteinExistence type="inferred from homology"/>
<dbReference type="PANTHER" id="PTHR43771:SF1">
    <property type="entry name" value="PHOSPHOMANNOMUTASE"/>
    <property type="match status" value="1"/>
</dbReference>
<evidence type="ECO:0000256" key="3">
    <source>
        <dbReference type="ARBA" id="ARBA00022553"/>
    </source>
</evidence>
<keyword evidence="3" id="KW-0597">Phosphoprotein</keyword>
<keyword evidence="6" id="KW-0413">Isomerase</keyword>
<keyword evidence="9" id="KW-1185">Reference proteome</keyword>
<dbReference type="Gene3D" id="3.40.120.10">
    <property type="entry name" value="Alpha-D-Glucose-1,6-Bisphosphate, subunit A, domain 3"/>
    <property type="match status" value="1"/>
</dbReference>
<protein>
    <submittedName>
        <fullName evidence="8">Phosphoglucomutase/phosphomannomutase, alpha/beta/alpha domain I</fullName>
    </submittedName>
</protein>
<comment type="cofactor">
    <cofactor evidence="1">
        <name>Mg(2+)</name>
        <dbReference type="ChEBI" id="CHEBI:18420"/>
    </cofactor>
</comment>
<dbReference type="SUPFAM" id="SSF51161">
    <property type="entry name" value="Trimeric LpxA-like enzymes"/>
    <property type="match status" value="1"/>
</dbReference>
<reference evidence="8 9" key="1">
    <citation type="submission" date="2015-11" db="EMBL/GenBank/DDBJ databases">
        <authorList>
            <person name="Varghese N."/>
        </authorList>
    </citation>
    <scope>NUCLEOTIDE SEQUENCE [LARGE SCALE GENOMIC DNA]</scope>
    <source>
        <strain evidence="8 9">JGI-24</strain>
    </source>
</reference>
<feature type="non-terminal residue" evidence="8">
    <location>
        <position position="239"/>
    </location>
</feature>